<dbReference type="InterPro" id="IPR000217">
    <property type="entry name" value="Tubulin"/>
</dbReference>
<evidence type="ECO:0000256" key="3">
    <source>
        <dbReference type="ARBA" id="ARBA00022741"/>
    </source>
</evidence>
<dbReference type="SMART" id="SM00864">
    <property type="entry name" value="Tubulin"/>
    <property type="match status" value="1"/>
</dbReference>
<evidence type="ECO:0000259" key="8">
    <source>
        <dbReference type="SMART" id="SM00864"/>
    </source>
</evidence>
<keyword evidence="11" id="KW-1185">Reference proteome</keyword>
<dbReference type="InterPro" id="IPR018316">
    <property type="entry name" value="Tubulin/FtsZ_2-layer-sand-dom"/>
</dbReference>
<dbReference type="Gene3D" id="1.10.287.600">
    <property type="entry name" value="Helix hairpin bin"/>
    <property type="match status" value="1"/>
</dbReference>
<dbReference type="SMART" id="SM00865">
    <property type="entry name" value="Tubulin_C"/>
    <property type="match status" value="1"/>
</dbReference>
<dbReference type="CDD" id="cd02186">
    <property type="entry name" value="alpha_tubulin"/>
    <property type="match status" value="1"/>
</dbReference>
<evidence type="ECO:0000256" key="1">
    <source>
        <dbReference type="ARBA" id="ARBA00009636"/>
    </source>
</evidence>
<dbReference type="InterPro" id="IPR017975">
    <property type="entry name" value="Tubulin_CS"/>
</dbReference>
<dbReference type="Proteomes" id="UP000597762">
    <property type="component" value="Unassembled WGS sequence"/>
</dbReference>
<dbReference type="PANTHER" id="PTHR11588">
    <property type="entry name" value="TUBULIN"/>
    <property type="match status" value="1"/>
</dbReference>
<dbReference type="GO" id="GO:0005525">
    <property type="term" value="F:GTP binding"/>
    <property type="evidence" value="ECO:0007669"/>
    <property type="project" value="UniProtKB-UniRule"/>
</dbReference>
<sequence>MQQSPRKSLQKLVQQQDLNVIRTGVYQRLFHPDSLLTGIEDAANNFARGYITMAWQVLNSVTDIVEKLAENCDGLQGFNISHSFGGGTGSGFTALLMQILSEHFPKKTKIDFVIYPSPKMSSSMVEPYNSLLTTHLTLEDMDCSFMFDNEAIYRICQSKLSCKNPSFSNINRIIAQVLSSISAPLRFDGTLRTDLTSFQTNLVPYPRIHFPVVTYAPFLPPEKMLRETVTSLYLTSQCFLPSSQMINCDTYSGKYMACCILYRGDIVPSKVNSAIQKVKSMHNVKFVDWCPTGFKVGINNSTPHAVPGGDLGSTTRAVCSLSNTTAVRDAWARLDYKFDLMFRKRAFLHWYLSEGMTMDQFTDTRENLACLEKDYEEVGFDTKSDSDDDIKDDEY</sequence>
<evidence type="ECO:0000256" key="7">
    <source>
        <dbReference type="RuleBase" id="RU000352"/>
    </source>
</evidence>
<dbReference type="AlphaFoldDB" id="A0A812C7F8"/>
<evidence type="ECO:0000256" key="5">
    <source>
        <dbReference type="ARBA" id="ARBA00023134"/>
    </source>
</evidence>
<name>A0A812C7F8_ACAPH</name>
<protein>
    <recommendedName>
        <fullName evidence="7">Tubulin alpha chain</fullName>
    </recommendedName>
</protein>
<dbReference type="GO" id="GO:0005200">
    <property type="term" value="F:structural constituent of cytoskeleton"/>
    <property type="evidence" value="ECO:0007669"/>
    <property type="project" value="InterPro"/>
</dbReference>
<comment type="similarity">
    <text evidence="1 7">Belongs to the tubulin family.</text>
</comment>
<dbReference type="InterPro" id="IPR037103">
    <property type="entry name" value="Tubulin/FtsZ-like_C"/>
</dbReference>
<dbReference type="GO" id="GO:0016787">
    <property type="term" value="F:hydrolase activity"/>
    <property type="evidence" value="ECO:0007669"/>
    <property type="project" value="UniProtKB-KW"/>
</dbReference>
<dbReference type="SUPFAM" id="SSF55307">
    <property type="entry name" value="Tubulin C-terminal domain-like"/>
    <property type="match status" value="1"/>
</dbReference>
<dbReference type="InterPro" id="IPR003008">
    <property type="entry name" value="Tubulin_FtsZ_GTPase"/>
</dbReference>
<proteinExistence type="inferred from homology"/>
<dbReference type="PRINTS" id="PR01161">
    <property type="entry name" value="TUBULIN"/>
</dbReference>
<dbReference type="EMBL" id="CAHIKZ030001359">
    <property type="protein sequence ID" value="CAE1261237.1"/>
    <property type="molecule type" value="Genomic_DNA"/>
</dbReference>
<evidence type="ECO:0000256" key="2">
    <source>
        <dbReference type="ARBA" id="ARBA00022701"/>
    </source>
</evidence>
<dbReference type="Gene3D" id="3.30.1330.20">
    <property type="entry name" value="Tubulin/FtsZ, C-terminal domain"/>
    <property type="match status" value="1"/>
</dbReference>
<evidence type="ECO:0000259" key="9">
    <source>
        <dbReference type="SMART" id="SM00865"/>
    </source>
</evidence>
<dbReference type="SUPFAM" id="SSF52490">
    <property type="entry name" value="Tubulin nucleotide-binding domain-like"/>
    <property type="match status" value="1"/>
</dbReference>
<dbReference type="Pfam" id="PF00091">
    <property type="entry name" value="Tubulin"/>
    <property type="match status" value="1"/>
</dbReference>
<keyword evidence="4" id="KW-0378">Hydrolase</keyword>
<keyword evidence="3 7" id="KW-0547">Nucleotide-binding</keyword>
<accession>A0A812C7F8</accession>
<evidence type="ECO:0000256" key="6">
    <source>
        <dbReference type="ARBA" id="ARBA00049117"/>
    </source>
</evidence>
<dbReference type="GO" id="GO:0007017">
    <property type="term" value="P:microtubule-based process"/>
    <property type="evidence" value="ECO:0007669"/>
    <property type="project" value="InterPro"/>
</dbReference>
<feature type="domain" description="Tubulin/FtsZ 2-layer sandwich" evidence="9">
    <location>
        <begin position="191"/>
        <end position="336"/>
    </location>
</feature>
<dbReference type="InterPro" id="IPR036525">
    <property type="entry name" value="Tubulin/FtsZ_GTPase_sf"/>
</dbReference>
<organism evidence="10 11">
    <name type="scientific">Acanthosepion pharaonis</name>
    <name type="common">Pharaoh cuttlefish</name>
    <name type="synonym">Sepia pharaonis</name>
    <dbReference type="NCBI Taxonomy" id="158019"/>
    <lineage>
        <taxon>Eukaryota</taxon>
        <taxon>Metazoa</taxon>
        <taxon>Spiralia</taxon>
        <taxon>Lophotrochozoa</taxon>
        <taxon>Mollusca</taxon>
        <taxon>Cephalopoda</taxon>
        <taxon>Coleoidea</taxon>
        <taxon>Decapodiformes</taxon>
        <taxon>Sepiida</taxon>
        <taxon>Sepiina</taxon>
        <taxon>Sepiidae</taxon>
        <taxon>Acanthosepion</taxon>
    </lineage>
</organism>
<comment type="catalytic activity">
    <reaction evidence="6">
        <text>GTP + H2O = GDP + phosphate + H(+)</text>
        <dbReference type="Rhea" id="RHEA:19669"/>
        <dbReference type="ChEBI" id="CHEBI:15377"/>
        <dbReference type="ChEBI" id="CHEBI:15378"/>
        <dbReference type="ChEBI" id="CHEBI:37565"/>
        <dbReference type="ChEBI" id="CHEBI:43474"/>
        <dbReference type="ChEBI" id="CHEBI:58189"/>
    </reaction>
    <physiologicalReaction direction="left-to-right" evidence="6">
        <dbReference type="Rhea" id="RHEA:19670"/>
    </physiologicalReaction>
</comment>
<comment type="caution">
    <text evidence="10">The sequence shown here is derived from an EMBL/GenBank/DDBJ whole genome shotgun (WGS) entry which is preliminary data.</text>
</comment>
<evidence type="ECO:0000313" key="11">
    <source>
        <dbReference type="Proteomes" id="UP000597762"/>
    </source>
</evidence>
<reference evidence="10" key="1">
    <citation type="submission" date="2021-01" db="EMBL/GenBank/DDBJ databases">
        <authorList>
            <person name="Li R."/>
            <person name="Bekaert M."/>
        </authorList>
    </citation>
    <scope>NUCLEOTIDE SEQUENCE</scope>
    <source>
        <strain evidence="10">Farmed</strain>
    </source>
</reference>
<gene>
    <name evidence="10" type="ORF">SPHA_32617</name>
</gene>
<evidence type="ECO:0000313" key="10">
    <source>
        <dbReference type="EMBL" id="CAE1261237.1"/>
    </source>
</evidence>
<dbReference type="PROSITE" id="PS00227">
    <property type="entry name" value="TUBULIN"/>
    <property type="match status" value="1"/>
</dbReference>
<dbReference type="PRINTS" id="PR01162">
    <property type="entry name" value="ALPHATUBULIN"/>
</dbReference>
<feature type="domain" description="Tubulin/FtsZ GTPase" evidence="8">
    <location>
        <begin position="9"/>
        <end position="189"/>
    </location>
</feature>
<keyword evidence="2 7" id="KW-0493">Microtubule</keyword>
<comment type="function">
    <text evidence="7">Tubulin is the major constituent of microtubules, a cylinder consisting of laterally associated linear protofilaments composed of alpha- and beta-tubulin heterodimers. Microtubules grow by the addition of GTP-tubulin dimers to the microtubule end, where a stabilizing cap forms. Below the cap, tubulin dimers are in GDP-bound state, owing to GTPase activity of alpha-tubulin.</text>
</comment>
<evidence type="ECO:0000256" key="4">
    <source>
        <dbReference type="ARBA" id="ARBA00022801"/>
    </source>
</evidence>
<dbReference type="InterPro" id="IPR002452">
    <property type="entry name" value="Alpha_tubulin"/>
</dbReference>
<comment type="subunit">
    <text evidence="7">Dimer of alpha and beta chains. A typical microtubule is a hollow water-filled tube with an outer diameter of 25 nm and an inner diameter of 15 nM. Alpha-beta heterodimers associate head-to-tail to form protofilaments running lengthwise along the microtubule wall with the beta-tubulin subunit facing the microtubule plus end conferring a structural polarity. Microtubules usually have 13 protofilaments but different protofilament numbers can be found in some organisms and specialized cells.</text>
</comment>
<dbReference type="GO" id="GO:0005874">
    <property type="term" value="C:microtubule"/>
    <property type="evidence" value="ECO:0007669"/>
    <property type="project" value="UniProtKB-KW"/>
</dbReference>
<dbReference type="InterPro" id="IPR008280">
    <property type="entry name" value="Tub_FtsZ_C"/>
</dbReference>
<dbReference type="Gene3D" id="3.40.50.1440">
    <property type="entry name" value="Tubulin/FtsZ, GTPase domain"/>
    <property type="match status" value="1"/>
</dbReference>
<dbReference type="InterPro" id="IPR023123">
    <property type="entry name" value="Tubulin_C"/>
</dbReference>
<dbReference type="Pfam" id="PF03953">
    <property type="entry name" value="Tubulin_C"/>
    <property type="match status" value="1"/>
</dbReference>
<keyword evidence="5 7" id="KW-0342">GTP-binding</keyword>